<organism evidence="1 2">
    <name type="scientific">Succinivibrio dextrinosolvens</name>
    <dbReference type="NCBI Taxonomy" id="83771"/>
    <lineage>
        <taxon>Bacteria</taxon>
        <taxon>Pseudomonadati</taxon>
        <taxon>Pseudomonadota</taxon>
        <taxon>Gammaproteobacteria</taxon>
        <taxon>Aeromonadales</taxon>
        <taxon>Succinivibrionaceae</taxon>
        <taxon>Succinivibrio</taxon>
    </lineage>
</organism>
<dbReference type="AlphaFoldDB" id="A0A662Z6I3"/>
<evidence type="ECO:0000313" key="2">
    <source>
        <dbReference type="Proteomes" id="UP000243374"/>
    </source>
</evidence>
<name>A0A662Z6I3_9GAMM</name>
<dbReference type="Proteomes" id="UP000243374">
    <property type="component" value="Unassembled WGS sequence"/>
</dbReference>
<proteinExistence type="predicted"/>
<dbReference type="OrthoDB" id="9818739at2"/>
<protein>
    <submittedName>
        <fullName evidence="1">Uncharacterized protein</fullName>
    </submittedName>
</protein>
<dbReference type="EMBL" id="FOSF01000003">
    <property type="protein sequence ID" value="SFJ81292.1"/>
    <property type="molecule type" value="Genomic_DNA"/>
</dbReference>
<reference evidence="1 2" key="1">
    <citation type="submission" date="2016-10" db="EMBL/GenBank/DDBJ databases">
        <authorList>
            <person name="Varghese N."/>
            <person name="Submissions S."/>
        </authorList>
    </citation>
    <scope>NUCLEOTIDE SEQUENCE [LARGE SCALE GENOMIC DNA]</scope>
    <source>
        <strain evidence="1 2">22B</strain>
    </source>
</reference>
<gene>
    <name evidence="1" type="ORF">SAMN04487865_100317</name>
</gene>
<evidence type="ECO:0000313" key="1">
    <source>
        <dbReference type="EMBL" id="SFJ81292.1"/>
    </source>
</evidence>
<accession>A0A662Z6I3</accession>
<dbReference type="RefSeq" id="WP_074838591.1">
    <property type="nucleotide sequence ID" value="NZ_CP047056.1"/>
</dbReference>
<keyword evidence="2" id="KW-1185">Reference proteome</keyword>
<sequence length="253" mass="29655">MSKRYPLPFEEEKKLYRAHKLVAVEEGIDVSTSEFMKETATTVVKELLDIAREDSSKFFSAAFNQDIAQIYRQTAFTLELGHFSTSYFIEDPILFDYLLKKEISDYSTVKEFMRNNHMEMFDLKNRKIYVNSFHIRRPNEAVLTYLIFYCPKLNNLSAGVFRGFDGIYIVDIDESMDYQQKKAQIKVNNPSITYDYLDLGFNLIDYLDYYLDAWDYGTPRNIEKKAVDHDAENVVVKADKSVLDKALTIKYDE</sequence>